<dbReference type="RefSeq" id="WP_127688832.1">
    <property type="nucleotide sequence ID" value="NZ_RZUL01000001.1"/>
</dbReference>
<dbReference type="Pfam" id="PF13561">
    <property type="entry name" value="adh_short_C2"/>
    <property type="match status" value="1"/>
</dbReference>
<dbReference type="PANTHER" id="PTHR43639">
    <property type="entry name" value="OXIDOREDUCTASE, SHORT-CHAIN DEHYDROGENASE/REDUCTASE FAMILY (AFU_ORTHOLOGUE AFUA_5G02870)"/>
    <property type="match status" value="1"/>
</dbReference>
<dbReference type="SUPFAM" id="SSF51735">
    <property type="entry name" value="NAD(P)-binding Rossmann-fold domains"/>
    <property type="match status" value="1"/>
</dbReference>
<dbReference type="EMBL" id="RZUL01000001">
    <property type="protein sequence ID" value="RVT43296.1"/>
    <property type="molecule type" value="Genomic_DNA"/>
</dbReference>
<organism evidence="4 5">
    <name type="scientific">Sphingobium algorifonticola</name>
    <dbReference type="NCBI Taxonomy" id="2008318"/>
    <lineage>
        <taxon>Bacteria</taxon>
        <taxon>Pseudomonadati</taxon>
        <taxon>Pseudomonadota</taxon>
        <taxon>Alphaproteobacteria</taxon>
        <taxon>Sphingomonadales</taxon>
        <taxon>Sphingomonadaceae</taxon>
        <taxon>Sphingobium</taxon>
    </lineage>
</organism>
<dbReference type="InterPro" id="IPR002347">
    <property type="entry name" value="SDR_fam"/>
</dbReference>
<evidence type="ECO:0000313" key="4">
    <source>
        <dbReference type="EMBL" id="RVT43296.1"/>
    </source>
</evidence>
<reference evidence="4 5" key="1">
    <citation type="submission" date="2019-01" db="EMBL/GenBank/DDBJ databases">
        <authorList>
            <person name="Chen W.-M."/>
        </authorList>
    </citation>
    <scope>NUCLEOTIDE SEQUENCE [LARGE SCALE GENOMIC DNA]</scope>
    <source>
        <strain evidence="4 5">TLA-22</strain>
    </source>
</reference>
<dbReference type="AlphaFoldDB" id="A0A437JBJ6"/>
<dbReference type="InterPro" id="IPR036291">
    <property type="entry name" value="NAD(P)-bd_dom_sf"/>
</dbReference>
<dbReference type="GO" id="GO:0016491">
    <property type="term" value="F:oxidoreductase activity"/>
    <property type="evidence" value="ECO:0007669"/>
    <property type="project" value="UniProtKB-KW"/>
</dbReference>
<accession>A0A437JBJ6</accession>
<comment type="caution">
    <text evidence="4">The sequence shown here is derived from an EMBL/GenBank/DDBJ whole genome shotgun (WGS) entry which is preliminary data.</text>
</comment>
<evidence type="ECO:0000256" key="3">
    <source>
        <dbReference type="SAM" id="MobiDB-lite"/>
    </source>
</evidence>
<dbReference type="Gene3D" id="3.40.50.720">
    <property type="entry name" value="NAD(P)-binding Rossmann-like Domain"/>
    <property type="match status" value="1"/>
</dbReference>
<proteinExistence type="inferred from homology"/>
<feature type="region of interest" description="Disordered" evidence="3">
    <location>
        <begin position="1"/>
        <end position="29"/>
    </location>
</feature>
<dbReference type="Proteomes" id="UP000282977">
    <property type="component" value="Unassembled WGS sequence"/>
</dbReference>
<keyword evidence="2" id="KW-0560">Oxidoreductase</keyword>
<keyword evidence="5" id="KW-1185">Reference proteome</keyword>
<dbReference type="PRINTS" id="PR00081">
    <property type="entry name" value="GDHRDH"/>
</dbReference>
<name>A0A437JBJ6_9SPHN</name>
<dbReference type="PANTHER" id="PTHR43639:SF1">
    <property type="entry name" value="SHORT-CHAIN DEHYDROGENASE_REDUCTASE FAMILY PROTEIN"/>
    <property type="match status" value="1"/>
</dbReference>
<comment type="similarity">
    <text evidence="1">Belongs to the short-chain dehydrogenases/reductases (SDR) family.</text>
</comment>
<evidence type="ECO:0000313" key="5">
    <source>
        <dbReference type="Proteomes" id="UP000282977"/>
    </source>
</evidence>
<protein>
    <submittedName>
        <fullName evidence="4">SDR family oxidoreductase</fullName>
    </submittedName>
</protein>
<evidence type="ECO:0000256" key="2">
    <source>
        <dbReference type="ARBA" id="ARBA00023002"/>
    </source>
</evidence>
<evidence type="ECO:0000256" key="1">
    <source>
        <dbReference type="ARBA" id="ARBA00006484"/>
    </source>
</evidence>
<sequence length="285" mass="30330">MTELPEEPAGAAFRPLSRPADDAAAQDGIGPLPLSAKRLALVTGGHRRLGAAISVALAAQGYALALHGSHDVRLESALALALEDHATEWEGFVADFADPEAAEELIAAIALHFGRPPDLLVNSAAIFGQDRLDSVTADDLMRHYAVNCAAPVLLSKAFATVPAGLTDRCIINILDQRIDHPHGDQLAYTLSKMALAGFTQLAARDLAPRIRVNAVAPGLTIATEDYSAAQMDRLRDAMPLHRLPEAQQIAQAVVYLAEATAVTGQVLYIDGGAHIQSYPRDFMHL</sequence>
<gene>
    <name evidence="4" type="ORF">ENE74_01280</name>
</gene>
<dbReference type="OrthoDB" id="9786360at2"/>